<dbReference type="AlphaFoldDB" id="A0AAV9WDD8"/>
<comment type="caution">
    <text evidence="2">The sequence shown here is derived from an EMBL/GenBank/DDBJ whole genome shotgun (WGS) entry which is preliminary data.</text>
</comment>
<evidence type="ECO:0000256" key="1">
    <source>
        <dbReference type="SAM" id="SignalP"/>
    </source>
</evidence>
<name>A0AAV9WDD8_9PEZI</name>
<keyword evidence="3" id="KW-1185">Reference proteome</keyword>
<dbReference type="Proteomes" id="UP001370758">
    <property type="component" value="Unassembled WGS sequence"/>
</dbReference>
<keyword evidence="1" id="KW-0732">Signal</keyword>
<feature type="signal peptide" evidence="1">
    <location>
        <begin position="1"/>
        <end position="16"/>
    </location>
</feature>
<accession>A0AAV9WDD8</accession>
<evidence type="ECO:0000313" key="3">
    <source>
        <dbReference type="Proteomes" id="UP001370758"/>
    </source>
</evidence>
<feature type="chain" id="PRO_5043497125" evidence="1">
    <location>
        <begin position="17"/>
        <end position="59"/>
    </location>
</feature>
<gene>
    <name evidence="2" type="ORF">TWF481_005072</name>
</gene>
<sequence>MCTLSLLTSLLQSVQADDSSQLKRYKSKLGTLDQYTELFYAILKGRYRNNAKYKETLLE</sequence>
<organism evidence="2 3">
    <name type="scientific">Arthrobotrys musiformis</name>
    <dbReference type="NCBI Taxonomy" id="47236"/>
    <lineage>
        <taxon>Eukaryota</taxon>
        <taxon>Fungi</taxon>
        <taxon>Dikarya</taxon>
        <taxon>Ascomycota</taxon>
        <taxon>Pezizomycotina</taxon>
        <taxon>Orbiliomycetes</taxon>
        <taxon>Orbiliales</taxon>
        <taxon>Orbiliaceae</taxon>
        <taxon>Arthrobotrys</taxon>
    </lineage>
</organism>
<evidence type="ECO:0000313" key="2">
    <source>
        <dbReference type="EMBL" id="KAK6506615.1"/>
    </source>
</evidence>
<dbReference type="EMBL" id="JAVHJL010000003">
    <property type="protein sequence ID" value="KAK6506615.1"/>
    <property type="molecule type" value="Genomic_DNA"/>
</dbReference>
<proteinExistence type="predicted"/>
<reference evidence="2 3" key="1">
    <citation type="submission" date="2023-08" db="EMBL/GenBank/DDBJ databases">
        <authorList>
            <person name="Palmer J.M."/>
        </authorList>
    </citation>
    <scope>NUCLEOTIDE SEQUENCE [LARGE SCALE GENOMIC DNA]</scope>
    <source>
        <strain evidence="2 3">TWF481</strain>
    </source>
</reference>
<protein>
    <submittedName>
        <fullName evidence="2">Uncharacterized protein</fullName>
    </submittedName>
</protein>